<evidence type="ECO:0000256" key="5">
    <source>
        <dbReference type="ARBA" id="ARBA00022989"/>
    </source>
</evidence>
<evidence type="ECO:0000256" key="7">
    <source>
        <dbReference type="SAM" id="Phobius"/>
    </source>
</evidence>
<dbReference type="PANTHER" id="PTHR34229:SF1">
    <property type="entry name" value="METAL TRANSPORT PROTEIN HI_1621-RELATED"/>
    <property type="match status" value="1"/>
</dbReference>
<evidence type="ECO:0000256" key="1">
    <source>
        <dbReference type="ARBA" id="ARBA00004651"/>
    </source>
</evidence>
<keyword evidence="4 7" id="KW-0812">Transmembrane</keyword>
<evidence type="ECO:0000313" key="8">
    <source>
        <dbReference type="EMBL" id="PIY96772.1"/>
    </source>
</evidence>
<feature type="transmembrane region" description="Helical" evidence="7">
    <location>
        <begin position="196"/>
        <end position="216"/>
    </location>
</feature>
<evidence type="ECO:0000256" key="2">
    <source>
        <dbReference type="ARBA" id="ARBA00022448"/>
    </source>
</evidence>
<comment type="subcellular location">
    <subcellularLocation>
        <location evidence="1">Cell membrane</location>
        <topology evidence="1">Multi-pass membrane protein</topology>
    </subcellularLocation>
</comment>
<organism evidence="8 9">
    <name type="scientific">Candidatus Kerfeldbacteria bacterium CG_4_10_14_0_8_um_filter_42_10</name>
    <dbReference type="NCBI Taxonomy" id="2014248"/>
    <lineage>
        <taxon>Bacteria</taxon>
        <taxon>Candidatus Kerfeldiibacteriota</taxon>
    </lineage>
</organism>
<name>A0A2M7RJL4_9BACT</name>
<dbReference type="Proteomes" id="UP000230779">
    <property type="component" value="Unassembled WGS sequence"/>
</dbReference>
<dbReference type="Gene3D" id="1.10.1760.20">
    <property type="match status" value="1"/>
</dbReference>
<evidence type="ECO:0000313" key="9">
    <source>
        <dbReference type="Proteomes" id="UP000230779"/>
    </source>
</evidence>
<keyword evidence="3" id="KW-1003">Cell membrane</keyword>
<dbReference type="InterPro" id="IPR002751">
    <property type="entry name" value="CbiM/NikMN"/>
</dbReference>
<feature type="transmembrane region" description="Helical" evidence="7">
    <location>
        <begin position="165"/>
        <end position="184"/>
    </location>
</feature>
<reference evidence="8 9" key="1">
    <citation type="submission" date="2017-09" db="EMBL/GenBank/DDBJ databases">
        <title>Depth-based differentiation of microbial function through sediment-hosted aquifers and enrichment of novel symbionts in the deep terrestrial subsurface.</title>
        <authorList>
            <person name="Probst A.J."/>
            <person name="Ladd B."/>
            <person name="Jarett J.K."/>
            <person name="Geller-Mcgrath D.E."/>
            <person name="Sieber C.M."/>
            <person name="Emerson J.B."/>
            <person name="Anantharaman K."/>
            <person name="Thomas B.C."/>
            <person name="Malmstrom R."/>
            <person name="Stieglmeier M."/>
            <person name="Klingl A."/>
            <person name="Woyke T."/>
            <person name="Ryan C.M."/>
            <person name="Banfield J.F."/>
        </authorList>
    </citation>
    <scope>NUCLEOTIDE SEQUENCE [LARGE SCALE GENOMIC DNA]</scope>
    <source>
        <strain evidence="8">CG_4_10_14_0_8_um_filter_42_10</strain>
    </source>
</reference>
<accession>A0A2M7RJL4</accession>
<dbReference type="GO" id="GO:0005886">
    <property type="term" value="C:plasma membrane"/>
    <property type="evidence" value="ECO:0007669"/>
    <property type="project" value="UniProtKB-SubCell"/>
</dbReference>
<keyword evidence="5 7" id="KW-1133">Transmembrane helix</keyword>
<feature type="transmembrane region" description="Helical" evidence="7">
    <location>
        <begin position="71"/>
        <end position="89"/>
    </location>
</feature>
<gene>
    <name evidence="8" type="ORF">COY66_02925</name>
</gene>
<dbReference type="AlphaFoldDB" id="A0A2M7RJL4"/>
<dbReference type="PANTHER" id="PTHR34229">
    <property type="entry name" value="METAL TRANSPORT PROTEIN HI_1621-RELATED"/>
    <property type="match status" value="1"/>
</dbReference>
<feature type="transmembrane region" description="Helical" evidence="7">
    <location>
        <begin position="7"/>
        <end position="28"/>
    </location>
</feature>
<comment type="caution">
    <text evidence="8">The sequence shown here is derived from an EMBL/GenBank/DDBJ whole genome shotgun (WGS) entry which is preliminary data.</text>
</comment>
<feature type="transmembrane region" description="Helical" evidence="7">
    <location>
        <begin position="131"/>
        <end position="153"/>
    </location>
</feature>
<evidence type="ECO:0000256" key="4">
    <source>
        <dbReference type="ARBA" id="ARBA00022692"/>
    </source>
</evidence>
<keyword evidence="2" id="KW-0813">Transport</keyword>
<keyword evidence="6 7" id="KW-0472">Membrane</keyword>
<protein>
    <submittedName>
        <fullName evidence="8">Cobalamin biosynthesis protein CbiM</fullName>
    </submittedName>
</protein>
<evidence type="ECO:0000256" key="6">
    <source>
        <dbReference type="ARBA" id="ARBA00023136"/>
    </source>
</evidence>
<evidence type="ECO:0000256" key="3">
    <source>
        <dbReference type="ARBA" id="ARBA00022475"/>
    </source>
</evidence>
<dbReference type="Pfam" id="PF01891">
    <property type="entry name" value="CbiM"/>
    <property type="match status" value="1"/>
</dbReference>
<dbReference type="GO" id="GO:0000041">
    <property type="term" value="P:transition metal ion transport"/>
    <property type="evidence" value="ECO:0007669"/>
    <property type="project" value="InterPro"/>
</dbReference>
<feature type="transmembrane region" description="Helical" evidence="7">
    <location>
        <begin position="101"/>
        <end position="125"/>
    </location>
</feature>
<dbReference type="EMBL" id="PFMD01000028">
    <property type="protein sequence ID" value="PIY96772.1"/>
    <property type="molecule type" value="Genomic_DNA"/>
</dbReference>
<sequence>MHLPDGFLGPGTSASLMAFTAAVGAVAVRKIKKSFFARQKNPVLATPEGITMGGGETTTITKYGKNTLADMFLVGVFIFAAQMIDFTIVGGEAGHFLGGALAAILLGPLEGMIVLSAVLIIQALFLGDGGMVALGANIFNMAVVGAIGGYYIYYFLKKYLRRIKTAIFIAAGSSVVLASFAYSLESVIAGSSWNNNFILTHIIVGIGEGIITVLMLKAFGFKKKTD</sequence>
<proteinExistence type="predicted"/>